<dbReference type="Proteomes" id="UP000824214">
    <property type="component" value="Unassembled WGS sequence"/>
</dbReference>
<feature type="region of interest" description="Disordered" evidence="1">
    <location>
        <begin position="102"/>
        <end position="152"/>
    </location>
</feature>
<feature type="compositionally biased region" description="Low complexity" evidence="1">
    <location>
        <begin position="111"/>
        <end position="142"/>
    </location>
</feature>
<reference evidence="2" key="2">
    <citation type="submission" date="2021-04" db="EMBL/GenBank/DDBJ databases">
        <authorList>
            <person name="Gilroy R."/>
        </authorList>
    </citation>
    <scope>NUCLEOTIDE SEQUENCE</scope>
    <source>
        <strain evidence="2">ChiBcolR8-3208</strain>
    </source>
</reference>
<reference evidence="2" key="1">
    <citation type="journal article" date="2021" name="PeerJ">
        <title>Extensive microbial diversity within the chicken gut microbiome revealed by metagenomics and culture.</title>
        <authorList>
            <person name="Gilroy R."/>
            <person name="Ravi A."/>
            <person name="Getino M."/>
            <person name="Pursley I."/>
            <person name="Horton D.L."/>
            <person name="Alikhan N.F."/>
            <person name="Baker D."/>
            <person name="Gharbi K."/>
            <person name="Hall N."/>
            <person name="Watson M."/>
            <person name="Adriaenssens E.M."/>
            <person name="Foster-Nyarko E."/>
            <person name="Jarju S."/>
            <person name="Secka A."/>
            <person name="Antonio M."/>
            <person name="Oren A."/>
            <person name="Chaudhuri R.R."/>
            <person name="La Ragione R."/>
            <person name="Hildebrand F."/>
            <person name="Pallen M.J."/>
        </authorList>
    </citation>
    <scope>NUCLEOTIDE SEQUENCE</scope>
    <source>
        <strain evidence="2">ChiBcolR8-3208</strain>
    </source>
</reference>
<dbReference type="EMBL" id="DWXZ01000042">
    <property type="protein sequence ID" value="HJB36904.1"/>
    <property type="molecule type" value="Genomic_DNA"/>
</dbReference>
<organism evidence="2 3">
    <name type="scientific">Candidatus Acutalibacter ornithocaccae</name>
    <dbReference type="NCBI Taxonomy" id="2838416"/>
    <lineage>
        <taxon>Bacteria</taxon>
        <taxon>Bacillati</taxon>
        <taxon>Bacillota</taxon>
        <taxon>Clostridia</taxon>
        <taxon>Eubacteriales</taxon>
        <taxon>Acutalibacteraceae</taxon>
        <taxon>Acutalibacter</taxon>
    </lineage>
</organism>
<accession>A0A9D2RYR1</accession>
<name>A0A9D2RYR1_9FIRM</name>
<proteinExistence type="predicted"/>
<evidence type="ECO:0000256" key="1">
    <source>
        <dbReference type="SAM" id="MobiDB-lite"/>
    </source>
</evidence>
<evidence type="ECO:0000313" key="2">
    <source>
        <dbReference type="EMBL" id="HJB36904.1"/>
    </source>
</evidence>
<evidence type="ECO:0000313" key="3">
    <source>
        <dbReference type="Proteomes" id="UP000824214"/>
    </source>
</evidence>
<comment type="caution">
    <text evidence="2">The sequence shown here is derived from an EMBL/GenBank/DDBJ whole genome shotgun (WGS) entry which is preliminary data.</text>
</comment>
<gene>
    <name evidence="2" type="ORF">H9942_02400</name>
</gene>
<dbReference type="AlphaFoldDB" id="A0A9D2RYR1"/>
<protein>
    <submittedName>
        <fullName evidence="2">Uncharacterized protein</fullName>
    </submittedName>
</protein>
<sequence>MEFLKTIGKAVGEAAAHLGEKNHRAAQLSRIRSFIRCQEKAAEKEYLALGRYYYHNLRDKENDVTEAHCLALDEMEQRLDAALDQLSQCYSASEAREEVTLEDVQAFDQDPAAQGETPAEAAPAPVEAAPAEEAPAATPAPAEENENLPFEG</sequence>